<feature type="compositionally biased region" description="Polar residues" evidence="1">
    <location>
        <begin position="72"/>
        <end position="91"/>
    </location>
</feature>
<comment type="caution">
    <text evidence="2">The sequence shown here is derived from an EMBL/GenBank/DDBJ whole genome shotgun (WGS) entry which is preliminary data.</text>
</comment>
<evidence type="ECO:0000313" key="2">
    <source>
        <dbReference type="EMBL" id="GAU91887.1"/>
    </source>
</evidence>
<dbReference type="OrthoDB" id="10204836at2759"/>
<protein>
    <submittedName>
        <fullName evidence="2">Uncharacterized protein</fullName>
    </submittedName>
</protein>
<accession>A0A1D1UX86</accession>
<gene>
    <name evidence="2" type="primary">RvY_04061-1</name>
    <name evidence="2" type="synonym">RvY_04061.1</name>
    <name evidence="2" type="ORF">RvY_04061</name>
</gene>
<feature type="region of interest" description="Disordered" evidence="1">
    <location>
        <begin position="45"/>
        <end position="91"/>
    </location>
</feature>
<sequence length="249" mass="27030">MSGKYPHASRGSNPAFLKPEYLKPWKGTGALRYCRDIAVKLPKTPAAGSSSLLGSRSSDAYGNPHPVLKLKASSSPAGRNARSPSSGLTPLQKNLLQRVKNSIKNPGYGKEEMFPGSLRWVLTARFSVFKKQLRSNPMLDAVDLALLLFGSHKTAMAICTGRNFGLQAALGRDTVIDITGWINTYHPHCAKNPVVHISVEDLLGAFSKRLTYYRKASSTSDYDRYGAGASTSKARDSPVPYIDEGEGDL</sequence>
<dbReference type="EMBL" id="BDGG01000002">
    <property type="protein sequence ID" value="GAU91887.1"/>
    <property type="molecule type" value="Genomic_DNA"/>
</dbReference>
<feature type="region of interest" description="Disordered" evidence="1">
    <location>
        <begin position="220"/>
        <end position="249"/>
    </location>
</feature>
<proteinExistence type="predicted"/>
<feature type="compositionally biased region" description="Low complexity" evidence="1">
    <location>
        <begin position="48"/>
        <end position="58"/>
    </location>
</feature>
<dbReference type="AlphaFoldDB" id="A0A1D1UX86"/>
<evidence type="ECO:0000313" key="3">
    <source>
        <dbReference type="Proteomes" id="UP000186922"/>
    </source>
</evidence>
<evidence type="ECO:0000256" key="1">
    <source>
        <dbReference type="SAM" id="MobiDB-lite"/>
    </source>
</evidence>
<reference evidence="2 3" key="1">
    <citation type="journal article" date="2016" name="Nat. Commun.">
        <title>Extremotolerant tardigrade genome and improved radiotolerance of human cultured cells by tardigrade-unique protein.</title>
        <authorList>
            <person name="Hashimoto T."/>
            <person name="Horikawa D.D."/>
            <person name="Saito Y."/>
            <person name="Kuwahara H."/>
            <person name="Kozuka-Hata H."/>
            <person name="Shin-I T."/>
            <person name="Minakuchi Y."/>
            <person name="Ohishi K."/>
            <person name="Motoyama A."/>
            <person name="Aizu T."/>
            <person name="Enomoto A."/>
            <person name="Kondo K."/>
            <person name="Tanaka S."/>
            <person name="Hara Y."/>
            <person name="Koshikawa S."/>
            <person name="Sagara H."/>
            <person name="Miura T."/>
            <person name="Yokobori S."/>
            <person name="Miyagawa K."/>
            <person name="Suzuki Y."/>
            <person name="Kubo T."/>
            <person name="Oyama M."/>
            <person name="Kohara Y."/>
            <person name="Fujiyama A."/>
            <person name="Arakawa K."/>
            <person name="Katayama T."/>
            <person name="Toyoda A."/>
            <person name="Kunieda T."/>
        </authorList>
    </citation>
    <scope>NUCLEOTIDE SEQUENCE [LARGE SCALE GENOMIC DNA]</scope>
    <source>
        <strain evidence="2 3">YOKOZUNA-1</strain>
    </source>
</reference>
<keyword evidence="3" id="KW-1185">Reference proteome</keyword>
<organism evidence="2 3">
    <name type="scientific">Ramazzottius varieornatus</name>
    <name type="common">Water bear</name>
    <name type="synonym">Tardigrade</name>
    <dbReference type="NCBI Taxonomy" id="947166"/>
    <lineage>
        <taxon>Eukaryota</taxon>
        <taxon>Metazoa</taxon>
        <taxon>Ecdysozoa</taxon>
        <taxon>Tardigrada</taxon>
        <taxon>Eutardigrada</taxon>
        <taxon>Parachela</taxon>
        <taxon>Hypsibioidea</taxon>
        <taxon>Ramazzottiidae</taxon>
        <taxon>Ramazzottius</taxon>
    </lineage>
</organism>
<name>A0A1D1UX86_RAMVA</name>
<dbReference type="Proteomes" id="UP000186922">
    <property type="component" value="Unassembled WGS sequence"/>
</dbReference>